<dbReference type="PANTHER" id="PTHR43394:SF1">
    <property type="entry name" value="ATP-BINDING CASSETTE SUB-FAMILY B MEMBER 10, MITOCHONDRIAL"/>
    <property type="match status" value="1"/>
</dbReference>
<dbReference type="Pfam" id="PF00005">
    <property type="entry name" value="ABC_tran"/>
    <property type="match status" value="1"/>
</dbReference>
<keyword evidence="4" id="KW-0472">Membrane</keyword>
<dbReference type="InterPro" id="IPR017871">
    <property type="entry name" value="ABC_transporter-like_CS"/>
</dbReference>
<keyword evidence="1" id="KW-0547">Nucleotide-binding</keyword>
<evidence type="ECO:0000313" key="7">
    <source>
        <dbReference type="Proteomes" id="UP000092154"/>
    </source>
</evidence>
<evidence type="ECO:0000256" key="4">
    <source>
        <dbReference type="SAM" id="Phobius"/>
    </source>
</evidence>
<accession>A0A1B7NCF2</accession>
<feature type="domain" description="ABC transporter" evidence="5">
    <location>
        <begin position="429"/>
        <end position="710"/>
    </location>
</feature>
<dbReference type="InterPro" id="IPR003439">
    <property type="entry name" value="ABC_transporter-like_ATP-bd"/>
</dbReference>
<dbReference type="InterPro" id="IPR039421">
    <property type="entry name" value="Type_1_exporter"/>
</dbReference>
<dbReference type="GO" id="GO:0016887">
    <property type="term" value="F:ATP hydrolysis activity"/>
    <property type="evidence" value="ECO:0007669"/>
    <property type="project" value="InterPro"/>
</dbReference>
<evidence type="ECO:0000256" key="3">
    <source>
        <dbReference type="SAM" id="MobiDB-lite"/>
    </source>
</evidence>
<organism evidence="6 7">
    <name type="scientific">Rhizopogon vinicolor AM-OR11-026</name>
    <dbReference type="NCBI Taxonomy" id="1314800"/>
    <lineage>
        <taxon>Eukaryota</taxon>
        <taxon>Fungi</taxon>
        <taxon>Dikarya</taxon>
        <taxon>Basidiomycota</taxon>
        <taxon>Agaricomycotina</taxon>
        <taxon>Agaricomycetes</taxon>
        <taxon>Agaricomycetidae</taxon>
        <taxon>Boletales</taxon>
        <taxon>Suillineae</taxon>
        <taxon>Rhizopogonaceae</taxon>
        <taxon>Rhizopogon</taxon>
    </lineage>
</organism>
<dbReference type="EMBL" id="KV448154">
    <property type="protein sequence ID" value="OAX42553.1"/>
    <property type="molecule type" value="Genomic_DNA"/>
</dbReference>
<dbReference type="InterPro" id="IPR027417">
    <property type="entry name" value="P-loop_NTPase"/>
</dbReference>
<evidence type="ECO:0000259" key="5">
    <source>
        <dbReference type="PROSITE" id="PS50893"/>
    </source>
</evidence>
<keyword evidence="4" id="KW-0812">Transmembrane</keyword>
<dbReference type="STRING" id="1314800.A0A1B7NCF2"/>
<dbReference type="SMART" id="SM00382">
    <property type="entry name" value="AAA"/>
    <property type="match status" value="1"/>
</dbReference>
<evidence type="ECO:0000313" key="6">
    <source>
        <dbReference type="EMBL" id="OAX42553.1"/>
    </source>
</evidence>
<dbReference type="GO" id="GO:0005524">
    <property type="term" value="F:ATP binding"/>
    <property type="evidence" value="ECO:0007669"/>
    <property type="project" value="UniProtKB-KW"/>
</dbReference>
<dbReference type="GO" id="GO:0015421">
    <property type="term" value="F:ABC-type oligopeptide transporter activity"/>
    <property type="evidence" value="ECO:0007669"/>
    <property type="project" value="TreeGrafter"/>
</dbReference>
<dbReference type="InParanoid" id="A0A1B7NCF2"/>
<dbReference type="Proteomes" id="UP000092154">
    <property type="component" value="Unassembled WGS sequence"/>
</dbReference>
<dbReference type="OrthoDB" id="6500128at2759"/>
<keyword evidence="6" id="KW-0378">Hydrolase</keyword>
<dbReference type="PANTHER" id="PTHR43394">
    <property type="entry name" value="ATP-DEPENDENT PERMEASE MDL1, MITOCHONDRIAL"/>
    <property type="match status" value="1"/>
</dbReference>
<dbReference type="PROSITE" id="PS00211">
    <property type="entry name" value="ABC_TRANSPORTER_1"/>
    <property type="match status" value="1"/>
</dbReference>
<proteinExistence type="predicted"/>
<keyword evidence="4" id="KW-1133">Transmembrane helix</keyword>
<dbReference type="Gene3D" id="3.40.50.300">
    <property type="entry name" value="P-loop containing nucleotide triphosphate hydrolases"/>
    <property type="match status" value="1"/>
</dbReference>
<gene>
    <name evidence="6" type="ORF">K503DRAFT_766636</name>
</gene>
<dbReference type="InterPro" id="IPR003593">
    <property type="entry name" value="AAA+_ATPase"/>
</dbReference>
<sequence length="716" mass="79968">MIPTRIRGRRTKRRPGTFDPNDAHRVKHTRIGVWDLYQERQTDLPPIPGSSRLETYAQIIQSMPYVIRMLKDILSIRRCWILLSAFLVVEVLNSLVPAVSLWYSGQLLRLVETAIETRTVDTTVLIHVAAGRMACTIASRILQYAKSRISFPLNMSIKQFYAGHIFRSMARLDVPTFEDSITQRQLQSAWTAPWGSSVAWGTVQMATGIVMTVIRLISQLSVLFAVLREQQDGPLLAVLSFSQSLFTWYSARKSVFNSLVWAATTSDEDYIRMQGLKHLVNDPPHRKELVAGNLGEYITTQFCEASQRVGDDAGDFHELSRAHSIKDSLSIASILREPLRELPQIVFTLRAVQKPMTIPLSLASLTLINQTATSFSSTLFALFGESFSLGEQFAEVRKLYEIENVPNKVVDGKEPFPENQQSLRSGISVEFKNVSFQYPGAEKYALQNVSFKIGAGQLCVIVGGNGSGKSTILKLISRIYDPTEGTILIDNRDLKTLKLADLRSTLSILFQDYTHFPLSISENIALGNPALAHDADKVREAARLGGADAFIDRLPEGFDTYLDRPVRDYYSDLPEGTKTLFGRTVDYSRVRGAGGLSGSEASGLSGGQMQRLAVSRTFMRSLSSETESSVGMLLFDEPSASLDPTAEHDLFERLRKLRGSKTMIFSSHRFGNLTRHADLILYMDDSAVQEEGTHDDLLKRGGEYARIWNLQAKAFI</sequence>
<feature type="transmembrane region" description="Helical" evidence="4">
    <location>
        <begin position="79"/>
        <end position="103"/>
    </location>
</feature>
<evidence type="ECO:0000256" key="2">
    <source>
        <dbReference type="ARBA" id="ARBA00022840"/>
    </source>
</evidence>
<feature type="region of interest" description="Disordered" evidence="3">
    <location>
        <begin position="1"/>
        <end position="21"/>
    </location>
</feature>
<dbReference type="SUPFAM" id="SSF52540">
    <property type="entry name" value="P-loop containing nucleoside triphosphate hydrolases"/>
    <property type="match status" value="1"/>
</dbReference>
<evidence type="ECO:0000256" key="1">
    <source>
        <dbReference type="ARBA" id="ARBA00022741"/>
    </source>
</evidence>
<keyword evidence="7" id="KW-1185">Reference proteome</keyword>
<name>A0A1B7NCF2_9AGAM</name>
<feature type="compositionally biased region" description="Basic residues" evidence="3">
    <location>
        <begin position="1"/>
        <end position="15"/>
    </location>
</feature>
<dbReference type="PROSITE" id="PS50893">
    <property type="entry name" value="ABC_TRANSPORTER_2"/>
    <property type="match status" value="1"/>
</dbReference>
<dbReference type="AlphaFoldDB" id="A0A1B7NCF2"/>
<keyword evidence="2" id="KW-0067">ATP-binding</keyword>
<protein>
    <submittedName>
        <fullName evidence="6">p-loop containing nucleoside triphosphate hydrolase protein</fullName>
    </submittedName>
</protein>
<reference evidence="6 7" key="1">
    <citation type="submission" date="2016-06" db="EMBL/GenBank/DDBJ databases">
        <title>Comparative genomics of the ectomycorrhizal sister species Rhizopogon vinicolor and Rhizopogon vesiculosus (Basidiomycota: Boletales) reveals a divergence of the mating type B locus.</title>
        <authorList>
            <consortium name="DOE Joint Genome Institute"/>
            <person name="Mujic A.B."/>
            <person name="Kuo A."/>
            <person name="Tritt A."/>
            <person name="Lipzen A."/>
            <person name="Chen C."/>
            <person name="Johnson J."/>
            <person name="Sharma A."/>
            <person name="Barry K."/>
            <person name="Grigoriev I.V."/>
            <person name="Spatafora J.W."/>
        </authorList>
    </citation>
    <scope>NUCLEOTIDE SEQUENCE [LARGE SCALE GENOMIC DNA]</scope>
    <source>
        <strain evidence="6 7">AM-OR11-026</strain>
    </source>
</reference>